<reference evidence="1" key="1">
    <citation type="submission" date="2023-01" db="EMBL/GenBank/DDBJ databases">
        <title>New crAssphage isolates infecting Bacteroides cellulosilyticus.</title>
        <authorList>
            <person name="Papudeshi B."/>
            <person name="Vega A.A."/>
            <person name="Souza C."/>
            <person name="Giles S.K."/>
            <person name="Mallawaarachchi V."/>
            <person name="Roach M.J."/>
            <person name="An M."/>
            <person name="Jacobson N."/>
            <person name="McNair K."/>
            <person name="Mora M.F."/>
            <person name="Pastrana K."/>
            <person name="Leigh C."/>
            <person name="Cram C."/>
            <person name="Plewa W.S."/>
            <person name="Grigson S.R."/>
            <person name="Bouras G.S."/>
            <person name="Decewicz P."/>
            <person name="Luque A."/>
            <person name="Droit L."/>
            <person name="Handley S."/>
            <person name="Segall A.M."/>
            <person name="Dinsdale E.A."/>
            <person name="Edwards R.A."/>
        </authorList>
    </citation>
    <scope>NUCLEOTIDE SEQUENCE</scope>
    <source>
        <strain evidence="1">Bc11</strain>
    </source>
</reference>
<dbReference type="RefSeq" id="YP_011108665.1">
    <property type="nucleotide sequence ID" value="NC_091965.1"/>
</dbReference>
<name>A0AAF0D586_9CAUD</name>
<organism evidence="1 2">
    <name type="scientific">Caudoviricetes sp. 'Rudgehvirus jaberico'</name>
    <dbReference type="NCBI Taxonomy" id="3028515"/>
    <lineage>
        <taxon>Viruses</taxon>
        <taxon>Duplodnaviria</taxon>
        <taxon>Heunggongvirae</taxon>
        <taxon>Uroviricota</taxon>
        <taxon>Caudoviricetes</taxon>
        <taxon>Crassvirales</taxon>
        <taxon>Intestiviridae</taxon>
        <taxon>Crudevirinae</taxon>
    </lineage>
</organism>
<proteinExistence type="predicted"/>
<sequence length="39" mass="4444">MITRRKIVIGTVVSKYKLCFSTDKKKMQVLKTVGLISTK</sequence>
<protein>
    <submittedName>
        <fullName evidence="1">Uncharacterized protein</fullName>
    </submittedName>
</protein>
<evidence type="ECO:0000313" key="1">
    <source>
        <dbReference type="EMBL" id="WEU69903.1"/>
    </source>
</evidence>
<keyword evidence="2" id="KW-1185">Reference proteome</keyword>
<dbReference type="EMBL" id="OQ198719">
    <property type="protein sequence ID" value="WEU69903.1"/>
    <property type="molecule type" value="Genomic_DNA"/>
</dbReference>
<dbReference type="Proteomes" id="UP001269161">
    <property type="component" value="Segment"/>
</dbReference>
<accession>A0AAF0D586</accession>
<evidence type="ECO:0000313" key="2">
    <source>
        <dbReference type="Proteomes" id="UP001269161"/>
    </source>
</evidence>